<evidence type="ECO:0000259" key="9">
    <source>
        <dbReference type="PROSITE" id="PS01124"/>
    </source>
</evidence>
<keyword evidence="4" id="KW-0902">Two-component regulatory system</keyword>
<dbReference type="PROSITE" id="PS00041">
    <property type="entry name" value="HTH_ARAC_FAMILY_1"/>
    <property type="match status" value="1"/>
</dbReference>
<dbReference type="PRINTS" id="PR00032">
    <property type="entry name" value="HTHARAC"/>
</dbReference>
<accession>A0A6L8V7G0</accession>
<evidence type="ECO:0000256" key="1">
    <source>
        <dbReference type="ARBA" id="ARBA00004496"/>
    </source>
</evidence>
<evidence type="ECO:0000256" key="3">
    <source>
        <dbReference type="ARBA" id="ARBA00022553"/>
    </source>
</evidence>
<dbReference type="Gene3D" id="1.10.10.60">
    <property type="entry name" value="Homeodomain-like"/>
    <property type="match status" value="2"/>
</dbReference>
<proteinExistence type="predicted"/>
<dbReference type="AlphaFoldDB" id="A0A6L8V7G0"/>
<dbReference type="InterPro" id="IPR051552">
    <property type="entry name" value="HptR"/>
</dbReference>
<evidence type="ECO:0000256" key="7">
    <source>
        <dbReference type="ARBA" id="ARBA00023163"/>
    </source>
</evidence>
<keyword evidence="5" id="KW-0805">Transcription regulation</keyword>
<dbReference type="SMART" id="SM00342">
    <property type="entry name" value="HTH_ARAC"/>
    <property type="match status" value="1"/>
</dbReference>
<evidence type="ECO:0000313" key="12">
    <source>
        <dbReference type="Proteomes" id="UP000481087"/>
    </source>
</evidence>
<dbReference type="Pfam" id="PF12833">
    <property type="entry name" value="HTH_18"/>
    <property type="match status" value="1"/>
</dbReference>
<keyword evidence="7" id="KW-0804">Transcription</keyword>
<dbReference type="GO" id="GO:0005737">
    <property type="term" value="C:cytoplasm"/>
    <property type="evidence" value="ECO:0007669"/>
    <property type="project" value="UniProtKB-SubCell"/>
</dbReference>
<evidence type="ECO:0000256" key="6">
    <source>
        <dbReference type="ARBA" id="ARBA00023125"/>
    </source>
</evidence>
<gene>
    <name evidence="11" type="ORF">GQF01_25915</name>
</gene>
<evidence type="ECO:0000256" key="4">
    <source>
        <dbReference type="ARBA" id="ARBA00023012"/>
    </source>
</evidence>
<dbReference type="GO" id="GO:0000160">
    <property type="term" value="P:phosphorelay signal transduction system"/>
    <property type="evidence" value="ECO:0007669"/>
    <property type="project" value="UniProtKB-KW"/>
</dbReference>
<dbReference type="PANTHER" id="PTHR42713">
    <property type="entry name" value="HISTIDINE KINASE-RELATED"/>
    <property type="match status" value="1"/>
</dbReference>
<dbReference type="InterPro" id="IPR001789">
    <property type="entry name" value="Sig_transdc_resp-reg_receiver"/>
</dbReference>
<dbReference type="EMBL" id="WTUZ01000022">
    <property type="protein sequence ID" value="MZQ85561.1"/>
    <property type="molecule type" value="Genomic_DNA"/>
</dbReference>
<dbReference type="InterPro" id="IPR018060">
    <property type="entry name" value="HTH_AraC"/>
</dbReference>
<feature type="domain" description="HTH araC/xylS-type" evidence="9">
    <location>
        <begin position="425"/>
        <end position="523"/>
    </location>
</feature>
<dbReference type="InterPro" id="IPR020449">
    <property type="entry name" value="Tscrpt_reg_AraC-type_HTH"/>
</dbReference>
<dbReference type="GO" id="GO:0043565">
    <property type="term" value="F:sequence-specific DNA binding"/>
    <property type="evidence" value="ECO:0007669"/>
    <property type="project" value="InterPro"/>
</dbReference>
<dbReference type="PROSITE" id="PS01124">
    <property type="entry name" value="HTH_ARAC_FAMILY_2"/>
    <property type="match status" value="1"/>
</dbReference>
<keyword evidence="12" id="KW-1185">Reference proteome</keyword>
<evidence type="ECO:0000256" key="2">
    <source>
        <dbReference type="ARBA" id="ARBA00022490"/>
    </source>
</evidence>
<dbReference type="InterPro" id="IPR011006">
    <property type="entry name" value="CheY-like_superfamily"/>
</dbReference>
<keyword evidence="2" id="KW-0963">Cytoplasm</keyword>
<dbReference type="Proteomes" id="UP000481087">
    <property type="component" value="Unassembled WGS sequence"/>
</dbReference>
<dbReference type="SUPFAM" id="SSF52172">
    <property type="entry name" value="CheY-like"/>
    <property type="match status" value="1"/>
</dbReference>
<dbReference type="Pfam" id="PF00072">
    <property type="entry name" value="Response_reg"/>
    <property type="match status" value="1"/>
</dbReference>
<dbReference type="SMART" id="SM00448">
    <property type="entry name" value="REC"/>
    <property type="match status" value="1"/>
</dbReference>
<comment type="caution">
    <text evidence="11">The sequence shown here is derived from an EMBL/GenBank/DDBJ whole genome shotgun (WGS) entry which is preliminary data.</text>
</comment>
<dbReference type="InterPro" id="IPR009057">
    <property type="entry name" value="Homeodomain-like_sf"/>
</dbReference>
<dbReference type="InterPro" id="IPR018062">
    <property type="entry name" value="HTH_AraC-typ_CS"/>
</dbReference>
<organism evidence="11 12">
    <name type="scientific">Paenibacillus silvestris</name>
    <dbReference type="NCBI Taxonomy" id="2606219"/>
    <lineage>
        <taxon>Bacteria</taxon>
        <taxon>Bacillati</taxon>
        <taxon>Bacillota</taxon>
        <taxon>Bacilli</taxon>
        <taxon>Bacillales</taxon>
        <taxon>Paenibacillaceae</taxon>
        <taxon>Paenibacillus</taxon>
    </lineage>
</organism>
<comment type="subcellular location">
    <subcellularLocation>
        <location evidence="1">Cytoplasm</location>
    </subcellularLocation>
</comment>
<dbReference type="SUPFAM" id="SSF46689">
    <property type="entry name" value="Homeodomain-like"/>
    <property type="match status" value="2"/>
</dbReference>
<evidence type="ECO:0000256" key="8">
    <source>
        <dbReference type="PROSITE-ProRule" id="PRU00169"/>
    </source>
</evidence>
<reference evidence="11 12" key="1">
    <citation type="submission" date="2019-12" db="EMBL/GenBank/DDBJ databases">
        <title>Paenibacillus sp. nov. sp. isolated from soil.</title>
        <authorList>
            <person name="Kim J."/>
            <person name="Jeong S.E."/>
            <person name="Jung H.S."/>
            <person name="Jeon C.O."/>
        </authorList>
    </citation>
    <scope>NUCLEOTIDE SEQUENCE [LARGE SCALE GENOMIC DNA]</scope>
    <source>
        <strain evidence="11 12">5J-6</strain>
    </source>
</reference>
<dbReference type="CDD" id="cd17536">
    <property type="entry name" value="REC_YesN-like"/>
    <property type="match status" value="1"/>
</dbReference>
<evidence type="ECO:0000256" key="5">
    <source>
        <dbReference type="ARBA" id="ARBA00023015"/>
    </source>
</evidence>
<dbReference type="PROSITE" id="PS50110">
    <property type="entry name" value="RESPONSE_REGULATORY"/>
    <property type="match status" value="1"/>
</dbReference>
<protein>
    <submittedName>
        <fullName evidence="11">Response regulator</fullName>
    </submittedName>
</protein>
<name>A0A6L8V7G0_9BACL</name>
<keyword evidence="3 8" id="KW-0597">Phosphoprotein</keyword>
<feature type="modified residue" description="4-aspartylphosphate" evidence="8">
    <location>
        <position position="68"/>
    </location>
</feature>
<feature type="domain" description="Response regulatory" evidence="10">
    <location>
        <begin position="16"/>
        <end position="133"/>
    </location>
</feature>
<evidence type="ECO:0000259" key="10">
    <source>
        <dbReference type="PROSITE" id="PS50110"/>
    </source>
</evidence>
<keyword evidence="6" id="KW-0238">DNA-binding</keyword>
<dbReference type="Gene3D" id="3.40.50.2300">
    <property type="match status" value="1"/>
</dbReference>
<dbReference type="GO" id="GO:0003700">
    <property type="term" value="F:DNA-binding transcription factor activity"/>
    <property type="evidence" value="ECO:0007669"/>
    <property type="project" value="InterPro"/>
</dbReference>
<evidence type="ECO:0000313" key="11">
    <source>
        <dbReference type="EMBL" id="MZQ85561.1"/>
    </source>
</evidence>
<dbReference type="PANTHER" id="PTHR42713:SF3">
    <property type="entry name" value="TRANSCRIPTIONAL REGULATORY PROTEIN HPTR"/>
    <property type="match status" value="1"/>
</dbReference>
<sequence>MRKHASRKVVTLSMYRILLVDDEKMELEMLAHYIRWEDMGIRVAGTAKNGREALQRMEELRPDIILTDVRMPIMDGLEFSRRAKQIDRNVQIAFLSGHDEFQYIKAALSVEAIGYLLKPLDMEELHNLMVRVKQKCEEISISSQTSGVLKETYLRELFLENNPKIRSQWIEKLQLLPSPIPASGFFQILYITADSFSGPGIEAVMPIRQFVQTEMPCAFLCQIKEGTFAILYNRKLDASSLELTEMAEQLLRHASDSSSPLSIGISNVGMGIESLYDLCAAAKQANASKFYFGLGTCIMADETIVPVYEEVNPEPAITSICYAIAHLQEPTAIAEIQSFFATMRNSRIDQDLVGSTSLRLVTAIEQHFANIIGGGSVHSMYVDDWKRIARYATIYEIEAHITDVCLSILALMKDKDKDKNLHIVHQITNLIDRSFSMPLTIEDIAKNVYLSPNYVRTLFKDKMGETILEYLTRMRIQHAAELLKDKSKKIHEISAAVGYENVSYFCSVFQKFKGTTPNEYRKKLL</sequence>